<organism evidence="3 4">
    <name type="scientific">Methylobacterium longum</name>
    <dbReference type="NCBI Taxonomy" id="767694"/>
    <lineage>
        <taxon>Bacteria</taxon>
        <taxon>Pseudomonadati</taxon>
        <taxon>Pseudomonadota</taxon>
        <taxon>Alphaproteobacteria</taxon>
        <taxon>Hyphomicrobiales</taxon>
        <taxon>Methylobacteriaceae</taxon>
        <taxon>Methylobacterium</taxon>
    </lineage>
</organism>
<gene>
    <name evidence="3" type="ORF">QWZ18_23105</name>
</gene>
<keyword evidence="2" id="KW-0732">Signal</keyword>
<reference evidence="4" key="1">
    <citation type="journal article" date="2019" name="Int. J. Syst. Evol. Microbiol.">
        <title>The Global Catalogue of Microorganisms (GCM) 10K type strain sequencing project: providing services to taxonomists for standard genome sequencing and annotation.</title>
        <authorList>
            <consortium name="The Broad Institute Genomics Platform"/>
            <consortium name="The Broad Institute Genome Sequencing Center for Infectious Disease"/>
            <person name="Wu L."/>
            <person name="Ma J."/>
        </authorList>
    </citation>
    <scope>NUCLEOTIDE SEQUENCE [LARGE SCALE GENOMIC DNA]</scope>
    <source>
        <strain evidence="4">CECT 7806</strain>
    </source>
</reference>
<evidence type="ECO:0000256" key="2">
    <source>
        <dbReference type="SAM" id="SignalP"/>
    </source>
</evidence>
<dbReference type="Proteomes" id="UP001244297">
    <property type="component" value="Unassembled WGS sequence"/>
</dbReference>
<dbReference type="RefSeq" id="WP_238286018.1">
    <property type="nucleotide sequence ID" value="NZ_BPQS01000005.1"/>
</dbReference>
<evidence type="ECO:0000256" key="1">
    <source>
        <dbReference type="SAM" id="MobiDB-lite"/>
    </source>
</evidence>
<accession>A0ABT8AUL2</accession>
<feature type="signal peptide" evidence="2">
    <location>
        <begin position="1"/>
        <end position="23"/>
    </location>
</feature>
<evidence type="ECO:0000313" key="3">
    <source>
        <dbReference type="EMBL" id="MDN3573499.1"/>
    </source>
</evidence>
<feature type="region of interest" description="Disordered" evidence="1">
    <location>
        <begin position="44"/>
        <end position="66"/>
    </location>
</feature>
<sequence length="83" mass="8862">MRTILILASAALVSAAVIRPAAADDHLNLTPPLYREQARVARQVRPVSDMTTTPQPVAAPAIPRRAGSTADRAMIQAFAETSR</sequence>
<name>A0ABT8AUL2_9HYPH</name>
<evidence type="ECO:0000313" key="4">
    <source>
        <dbReference type="Proteomes" id="UP001244297"/>
    </source>
</evidence>
<protein>
    <submittedName>
        <fullName evidence="3">Uncharacterized protein</fullName>
    </submittedName>
</protein>
<feature type="chain" id="PRO_5045565589" evidence="2">
    <location>
        <begin position="24"/>
        <end position="83"/>
    </location>
</feature>
<comment type="caution">
    <text evidence="3">The sequence shown here is derived from an EMBL/GenBank/DDBJ whole genome shotgun (WGS) entry which is preliminary data.</text>
</comment>
<dbReference type="EMBL" id="JAUFPT010000077">
    <property type="protein sequence ID" value="MDN3573499.1"/>
    <property type="molecule type" value="Genomic_DNA"/>
</dbReference>
<proteinExistence type="predicted"/>
<keyword evidence="4" id="KW-1185">Reference proteome</keyword>